<gene>
    <name evidence="2" type="ORF">TNCV_3990871</name>
</gene>
<keyword evidence="3" id="KW-1185">Reference proteome</keyword>
<dbReference type="EMBL" id="BMAU01021357">
    <property type="protein sequence ID" value="GFY21043.1"/>
    <property type="molecule type" value="Genomic_DNA"/>
</dbReference>
<evidence type="ECO:0000313" key="2">
    <source>
        <dbReference type="EMBL" id="GFY21043.1"/>
    </source>
</evidence>
<evidence type="ECO:0000313" key="3">
    <source>
        <dbReference type="Proteomes" id="UP000887159"/>
    </source>
</evidence>
<organism evidence="2 3">
    <name type="scientific">Trichonephila clavipes</name>
    <name type="common">Golden silk orbweaver</name>
    <name type="synonym">Nephila clavipes</name>
    <dbReference type="NCBI Taxonomy" id="2585209"/>
    <lineage>
        <taxon>Eukaryota</taxon>
        <taxon>Metazoa</taxon>
        <taxon>Ecdysozoa</taxon>
        <taxon>Arthropoda</taxon>
        <taxon>Chelicerata</taxon>
        <taxon>Arachnida</taxon>
        <taxon>Araneae</taxon>
        <taxon>Araneomorphae</taxon>
        <taxon>Entelegynae</taxon>
        <taxon>Araneoidea</taxon>
        <taxon>Nephilidae</taxon>
        <taxon>Trichonephila</taxon>
    </lineage>
</organism>
<evidence type="ECO:0000256" key="1">
    <source>
        <dbReference type="SAM" id="MobiDB-lite"/>
    </source>
</evidence>
<feature type="region of interest" description="Disordered" evidence="1">
    <location>
        <begin position="33"/>
        <end position="65"/>
    </location>
</feature>
<comment type="caution">
    <text evidence="2">The sequence shown here is derived from an EMBL/GenBank/DDBJ whole genome shotgun (WGS) entry which is preliminary data.</text>
</comment>
<feature type="compositionally biased region" description="Polar residues" evidence="1">
    <location>
        <begin position="52"/>
        <end position="61"/>
    </location>
</feature>
<dbReference type="AlphaFoldDB" id="A0A8X6T0J5"/>
<name>A0A8X6T0J5_TRICX</name>
<reference evidence="2" key="1">
    <citation type="submission" date="2020-08" db="EMBL/GenBank/DDBJ databases">
        <title>Multicomponent nature underlies the extraordinary mechanical properties of spider dragline silk.</title>
        <authorList>
            <person name="Kono N."/>
            <person name="Nakamura H."/>
            <person name="Mori M."/>
            <person name="Yoshida Y."/>
            <person name="Ohtoshi R."/>
            <person name="Malay A.D."/>
            <person name="Moran D.A.P."/>
            <person name="Tomita M."/>
            <person name="Numata K."/>
            <person name="Arakawa K."/>
        </authorList>
    </citation>
    <scope>NUCLEOTIDE SEQUENCE</scope>
</reference>
<feature type="compositionally biased region" description="Basic residues" evidence="1">
    <location>
        <begin position="42"/>
        <end position="51"/>
    </location>
</feature>
<proteinExistence type="predicted"/>
<protein>
    <submittedName>
        <fullName evidence="2">Uncharacterized protein</fullName>
    </submittedName>
</protein>
<accession>A0A8X6T0J5</accession>
<sequence length="131" mass="14540">MVKVANSRLVLSSPGAIEDWPRRSAMHFNSVEAQMPHAGMVGKRKGKHRAPKSQNKSSPSASFKDIEISTTIQRDSCPDHQASAFIREQVMGTSFSLHMKVRRESLVILNRDSSVKRKGAHSSKLQSQSII</sequence>
<dbReference type="Proteomes" id="UP000887159">
    <property type="component" value="Unassembled WGS sequence"/>
</dbReference>